<dbReference type="Gene3D" id="1.10.287.1080">
    <property type="entry name" value="MazG-like"/>
    <property type="match status" value="1"/>
</dbReference>
<reference evidence="1" key="1">
    <citation type="journal article" date="2020" name="mSystems">
        <title>Genome- and Community-Level Interaction Insights into Carbon Utilization and Element Cycling Functions of Hydrothermarchaeota in Hydrothermal Sediment.</title>
        <authorList>
            <person name="Zhou Z."/>
            <person name="Liu Y."/>
            <person name="Xu W."/>
            <person name="Pan J."/>
            <person name="Luo Z.H."/>
            <person name="Li M."/>
        </authorList>
    </citation>
    <scope>NUCLEOTIDE SEQUENCE [LARGE SCALE GENOMIC DNA]</scope>
    <source>
        <strain evidence="1">SpSt-300</strain>
    </source>
</reference>
<dbReference type="SUPFAM" id="SSF101386">
    <property type="entry name" value="all-alpha NTP pyrophosphatases"/>
    <property type="match status" value="1"/>
</dbReference>
<dbReference type="AlphaFoldDB" id="A0A7C2IEG4"/>
<accession>A0A7C2IEG4</accession>
<dbReference type="GO" id="GO:0009143">
    <property type="term" value="P:nucleoside triphosphate catabolic process"/>
    <property type="evidence" value="ECO:0007669"/>
    <property type="project" value="InterPro"/>
</dbReference>
<organism evidence="1">
    <name type="scientific">Ammonifex degensii</name>
    <dbReference type="NCBI Taxonomy" id="42838"/>
    <lineage>
        <taxon>Bacteria</taxon>
        <taxon>Bacillati</taxon>
        <taxon>Bacillota</taxon>
        <taxon>Clostridia</taxon>
        <taxon>Thermoanaerobacterales</taxon>
        <taxon>Thermoanaerobacteraceae</taxon>
        <taxon>Ammonifex</taxon>
    </lineage>
</organism>
<dbReference type="InterPro" id="IPR052555">
    <property type="entry name" value="dCTP_Pyrophosphatase"/>
</dbReference>
<dbReference type="PANTHER" id="PTHR46523:SF1">
    <property type="entry name" value="DCTP PYROPHOSPHATASE 1"/>
    <property type="match status" value="1"/>
</dbReference>
<dbReference type="GO" id="GO:0047429">
    <property type="term" value="F:nucleoside triphosphate diphosphatase activity"/>
    <property type="evidence" value="ECO:0007669"/>
    <property type="project" value="InterPro"/>
</dbReference>
<dbReference type="CDD" id="cd11537">
    <property type="entry name" value="NTP-PPase_RS21-C6_like"/>
    <property type="match status" value="1"/>
</dbReference>
<evidence type="ECO:0000313" key="1">
    <source>
        <dbReference type="EMBL" id="HEL65157.1"/>
    </source>
</evidence>
<dbReference type="Pfam" id="PF12643">
    <property type="entry name" value="MazG-like"/>
    <property type="match status" value="1"/>
</dbReference>
<proteinExistence type="predicted"/>
<dbReference type="PANTHER" id="PTHR46523">
    <property type="entry name" value="DCTP PYROPHOSPHATASE 1"/>
    <property type="match status" value="1"/>
</dbReference>
<dbReference type="InterPro" id="IPR025984">
    <property type="entry name" value="DCTPP"/>
</dbReference>
<dbReference type="PIRSF" id="PIRSF029826">
    <property type="entry name" value="UCP029826_pph"/>
    <property type="match status" value="1"/>
</dbReference>
<name>A0A7C2IEG4_9THEO</name>
<keyword evidence="1" id="KW-0378">Hydrolase</keyword>
<sequence length="111" mass="12935">MQDSTTPLQELKNLVAAFVREREWERFHTPKNLAVSIAIEAAELMEIFQWEQAGEITPEELPRLEEELADVVIYALAMANRTGIDISGAVKRKVEKNERRYPKELYRGKYR</sequence>
<dbReference type="EMBL" id="DSMU01000034">
    <property type="protein sequence ID" value="HEL65157.1"/>
    <property type="molecule type" value="Genomic_DNA"/>
</dbReference>
<comment type="caution">
    <text evidence="1">The sequence shown here is derived from an EMBL/GenBank/DDBJ whole genome shotgun (WGS) entry which is preliminary data.</text>
</comment>
<gene>
    <name evidence="1" type="ORF">ENQ34_00535</name>
</gene>
<protein>
    <submittedName>
        <fullName evidence="1">Nucleotide pyrophosphohydrolase</fullName>
    </submittedName>
</protein>